<gene>
    <name evidence="1" type="ORF">CBR_g30585</name>
</gene>
<dbReference type="Proteomes" id="UP000265515">
    <property type="component" value="Unassembled WGS sequence"/>
</dbReference>
<dbReference type="EMBL" id="BFEA01000340">
    <property type="protein sequence ID" value="GBG80218.1"/>
    <property type="molecule type" value="Genomic_DNA"/>
</dbReference>
<dbReference type="AlphaFoldDB" id="A0A388LD43"/>
<keyword evidence="2" id="KW-1185">Reference proteome</keyword>
<dbReference type="Gramene" id="GBG80218">
    <property type="protein sequence ID" value="GBG80218"/>
    <property type="gene ID" value="CBR_g30585"/>
</dbReference>
<accession>A0A388LD43</accession>
<comment type="caution">
    <text evidence="1">The sequence shown here is derived from an EMBL/GenBank/DDBJ whole genome shotgun (WGS) entry which is preliminary data.</text>
</comment>
<evidence type="ECO:0000313" key="2">
    <source>
        <dbReference type="Proteomes" id="UP000265515"/>
    </source>
</evidence>
<name>A0A388LD43_CHABU</name>
<reference evidence="1 2" key="1">
    <citation type="journal article" date="2018" name="Cell">
        <title>The Chara Genome: Secondary Complexity and Implications for Plant Terrestrialization.</title>
        <authorList>
            <person name="Nishiyama T."/>
            <person name="Sakayama H."/>
            <person name="Vries J.D."/>
            <person name="Buschmann H."/>
            <person name="Saint-Marcoux D."/>
            <person name="Ullrich K.K."/>
            <person name="Haas F.B."/>
            <person name="Vanderstraeten L."/>
            <person name="Becker D."/>
            <person name="Lang D."/>
            <person name="Vosolsobe S."/>
            <person name="Rombauts S."/>
            <person name="Wilhelmsson P.K.I."/>
            <person name="Janitza P."/>
            <person name="Kern R."/>
            <person name="Heyl A."/>
            <person name="Rumpler F."/>
            <person name="Villalobos L.I.A.C."/>
            <person name="Clay J.M."/>
            <person name="Skokan R."/>
            <person name="Toyoda A."/>
            <person name="Suzuki Y."/>
            <person name="Kagoshima H."/>
            <person name="Schijlen E."/>
            <person name="Tajeshwar N."/>
            <person name="Catarino B."/>
            <person name="Hetherington A.J."/>
            <person name="Saltykova A."/>
            <person name="Bonnot C."/>
            <person name="Breuninger H."/>
            <person name="Symeonidi A."/>
            <person name="Radhakrishnan G.V."/>
            <person name="Van Nieuwerburgh F."/>
            <person name="Deforce D."/>
            <person name="Chang C."/>
            <person name="Karol K.G."/>
            <person name="Hedrich R."/>
            <person name="Ulvskov P."/>
            <person name="Glockner G."/>
            <person name="Delwiche C.F."/>
            <person name="Petrasek J."/>
            <person name="Van de Peer Y."/>
            <person name="Friml J."/>
            <person name="Beilby M."/>
            <person name="Dolan L."/>
            <person name="Kohara Y."/>
            <person name="Sugano S."/>
            <person name="Fujiyama A."/>
            <person name="Delaux P.-M."/>
            <person name="Quint M."/>
            <person name="TheiBen G."/>
            <person name="Hagemann M."/>
            <person name="Harholt J."/>
            <person name="Dunand C."/>
            <person name="Zachgo S."/>
            <person name="Langdale J."/>
            <person name="Maumus F."/>
            <person name="Straeten D.V.D."/>
            <person name="Gould S.B."/>
            <person name="Rensing S.A."/>
        </authorList>
    </citation>
    <scope>NUCLEOTIDE SEQUENCE [LARGE SCALE GENOMIC DNA]</scope>
    <source>
        <strain evidence="1 2">S276</strain>
    </source>
</reference>
<protein>
    <submittedName>
        <fullName evidence="1">Uncharacterized protein</fullName>
    </submittedName>
</protein>
<sequence>MRAASSGNKEQVVGFATGRRYCAPPCNREGGNCYAFVADVSLRIVSVERSLSFRPVVAAVFLCDRSTVPCASLQGARRNCHAFVDAVFLCDRLSVEVVVSATGRRPPPFFGTSV</sequence>
<evidence type="ECO:0000313" key="1">
    <source>
        <dbReference type="EMBL" id="GBG80218.1"/>
    </source>
</evidence>
<proteinExistence type="predicted"/>
<organism evidence="1 2">
    <name type="scientific">Chara braunii</name>
    <name type="common">Braun's stonewort</name>
    <dbReference type="NCBI Taxonomy" id="69332"/>
    <lineage>
        <taxon>Eukaryota</taxon>
        <taxon>Viridiplantae</taxon>
        <taxon>Streptophyta</taxon>
        <taxon>Charophyceae</taxon>
        <taxon>Charales</taxon>
        <taxon>Characeae</taxon>
        <taxon>Chara</taxon>
    </lineage>
</organism>